<accession>A0A0A8YEF3</accession>
<evidence type="ECO:0000313" key="1">
    <source>
        <dbReference type="EMBL" id="JAD24008.1"/>
    </source>
</evidence>
<name>A0A0A8YEF3_ARUDO</name>
<sequence length="41" mass="4643">MLSLGSNVLVVRSGLRRDVTCWAEQAENMYVRMIEFGWPAG</sequence>
<organism evidence="1">
    <name type="scientific">Arundo donax</name>
    <name type="common">Giant reed</name>
    <name type="synonym">Donax arundinaceus</name>
    <dbReference type="NCBI Taxonomy" id="35708"/>
    <lineage>
        <taxon>Eukaryota</taxon>
        <taxon>Viridiplantae</taxon>
        <taxon>Streptophyta</taxon>
        <taxon>Embryophyta</taxon>
        <taxon>Tracheophyta</taxon>
        <taxon>Spermatophyta</taxon>
        <taxon>Magnoliopsida</taxon>
        <taxon>Liliopsida</taxon>
        <taxon>Poales</taxon>
        <taxon>Poaceae</taxon>
        <taxon>PACMAD clade</taxon>
        <taxon>Arundinoideae</taxon>
        <taxon>Arundineae</taxon>
        <taxon>Arundo</taxon>
    </lineage>
</organism>
<protein>
    <submittedName>
        <fullName evidence="1">Uncharacterized protein</fullName>
    </submittedName>
</protein>
<reference evidence="1" key="2">
    <citation type="journal article" date="2015" name="Data Brief">
        <title>Shoot transcriptome of the giant reed, Arundo donax.</title>
        <authorList>
            <person name="Barrero R.A."/>
            <person name="Guerrero F.D."/>
            <person name="Moolhuijzen P."/>
            <person name="Goolsby J.A."/>
            <person name="Tidwell J."/>
            <person name="Bellgard S.E."/>
            <person name="Bellgard M.I."/>
        </authorList>
    </citation>
    <scope>NUCLEOTIDE SEQUENCE</scope>
    <source>
        <tissue evidence="1">Shoot tissue taken approximately 20 cm above the soil surface</tissue>
    </source>
</reference>
<dbReference type="AlphaFoldDB" id="A0A0A8YEF3"/>
<dbReference type="EMBL" id="GBRH01273887">
    <property type="protein sequence ID" value="JAD24008.1"/>
    <property type="molecule type" value="Transcribed_RNA"/>
</dbReference>
<reference evidence="1" key="1">
    <citation type="submission" date="2014-09" db="EMBL/GenBank/DDBJ databases">
        <authorList>
            <person name="Magalhaes I.L.F."/>
            <person name="Oliveira U."/>
            <person name="Santos F.R."/>
            <person name="Vidigal T.H.D.A."/>
            <person name="Brescovit A.D."/>
            <person name="Santos A.J."/>
        </authorList>
    </citation>
    <scope>NUCLEOTIDE SEQUENCE</scope>
    <source>
        <tissue evidence="1">Shoot tissue taken approximately 20 cm above the soil surface</tissue>
    </source>
</reference>
<proteinExistence type="predicted"/>